<comment type="function">
    <text evidence="4">Catalyzes the interconversion of L-alanine and D-alanine. May also act on other amino acids.</text>
</comment>
<dbReference type="InterPro" id="IPR029066">
    <property type="entry name" value="PLP-binding_barrel"/>
</dbReference>
<dbReference type="Pfam" id="PF00842">
    <property type="entry name" value="Ala_racemase_C"/>
    <property type="match status" value="1"/>
</dbReference>
<comment type="cofactor">
    <cofactor evidence="1 4">
        <name>pyridoxal 5'-phosphate</name>
        <dbReference type="ChEBI" id="CHEBI:597326"/>
    </cofactor>
</comment>
<accession>A0ABW5E760</accession>
<feature type="active site" description="Proton acceptor; specific for D-alanine" evidence="4">
    <location>
        <position position="39"/>
    </location>
</feature>
<keyword evidence="2 4" id="KW-0663">Pyridoxal phosphate</keyword>
<comment type="similarity">
    <text evidence="4">Belongs to the alanine racemase family.</text>
</comment>
<dbReference type="SUPFAM" id="SSF50621">
    <property type="entry name" value="Alanine racemase C-terminal domain-like"/>
    <property type="match status" value="1"/>
</dbReference>
<gene>
    <name evidence="6" type="primary">alr</name>
    <name evidence="6" type="ORF">ACFSKX_00530</name>
</gene>
<evidence type="ECO:0000256" key="4">
    <source>
        <dbReference type="HAMAP-Rule" id="MF_01201"/>
    </source>
</evidence>
<dbReference type="PRINTS" id="PR00992">
    <property type="entry name" value="ALARACEMASE"/>
</dbReference>
<comment type="pathway">
    <text evidence="4">Amino-acid biosynthesis; D-alanine biosynthesis; D-alanine from L-alanine: step 1/1.</text>
</comment>
<dbReference type="Proteomes" id="UP001597425">
    <property type="component" value="Unassembled WGS sequence"/>
</dbReference>
<dbReference type="HAMAP" id="MF_01201">
    <property type="entry name" value="Ala_racemase"/>
    <property type="match status" value="1"/>
</dbReference>
<dbReference type="InterPro" id="IPR020622">
    <property type="entry name" value="Ala_racemase_pyridoxalP-BS"/>
</dbReference>
<dbReference type="Pfam" id="PF01168">
    <property type="entry name" value="Ala_racemase_N"/>
    <property type="match status" value="1"/>
</dbReference>
<dbReference type="Gene3D" id="3.20.20.10">
    <property type="entry name" value="Alanine racemase"/>
    <property type="match status" value="1"/>
</dbReference>
<feature type="binding site" evidence="4">
    <location>
        <position position="312"/>
    </location>
    <ligand>
        <name>substrate</name>
    </ligand>
</feature>
<keyword evidence="7" id="KW-1185">Reference proteome</keyword>
<dbReference type="PROSITE" id="PS00395">
    <property type="entry name" value="ALANINE_RACEMASE"/>
    <property type="match status" value="1"/>
</dbReference>
<proteinExistence type="inferred from homology"/>
<dbReference type="NCBIfam" id="TIGR00492">
    <property type="entry name" value="alr"/>
    <property type="match status" value="1"/>
</dbReference>
<name>A0ABW5E760_9GAMM</name>
<dbReference type="InterPro" id="IPR000821">
    <property type="entry name" value="Ala_racemase"/>
</dbReference>
<dbReference type="InterPro" id="IPR011079">
    <property type="entry name" value="Ala_racemase_C"/>
</dbReference>
<dbReference type="SMART" id="SM01005">
    <property type="entry name" value="Ala_racemase_C"/>
    <property type="match status" value="1"/>
</dbReference>
<evidence type="ECO:0000256" key="1">
    <source>
        <dbReference type="ARBA" id="ARBA00001933"/>
    </source>
</evidence>
<dbReference type="PANTHER" id="PTHR30511:SF0">
    <property type="entry name" value="ALANINE RACEMASE, CATABOLIC-RELATED"/>
    <property type="match status" value="1"/>
</dbReference>
<dbReference type="GO" id="GO:0008784">
    <property type="term" value="F:alanine racemase activity"/>
    <property type="evidence" value="ECO:0007669"/>
    <property type="project" value="UniProtKB-EC"/>
</dbReference>
<organism evidence="6 7">
    <name type="scientific">Microbulbifer halophilus</name>
    <dbReference type="NCBI Taxonomy" id="453963"/>
    <lineage>
        <taxon>Bacteria</taxon>
        <taxon>Pseudomonadati</taxon>
        <taxon>Pseudomonadota</taxon>
        <taxon>Gammaproteobacteria</taxon>
        <taxon>Cellvibrionales</taxon>
        <taxon>Microbulbiferaceae</taxon>
        <taxon>Microbulbifer</taxon>
    </lineage>
</organism>
<dbReference type="InterPro" id="IPR001608">
    <property type="entry name" value="Ala_racemase_N"/>
</dbReference>
<reference evidence="7" key="1">
    <citation type="journal article" date="2019" name="Int. J. Syst. Evol. Microbiol.">
        <title>The Global Catalogue of Microorganisms (GCM) 10K type strain sequencing project: providing services to taxonomists for standard genome sequencing and annotation.</title>
        <authorList>
            <consortium name="The Broad Institute Genomics Platform"/>
            <consortium name="The Broad Institute Genome Sequencing Center for Infectious Disease"/>
            <person name="Wu L."/>
            <person name="Ma J."/>
        </authorList>
    </citation>
    <scope>NUCLEOTIDE SEQUENCE [LARGE SCALE GENOMIC DNA]</scope>
    <source>
        <strain evidence="7">KCTC 12848</strain>
    </source>
</reference>
<dbReference type="EMBL" id="JBHUJD010000001">
    <property type="protein sequence ID" value="MFD2308893.1"/>
    <property type="molecule type" value="Genomic_DNA"/>
</dbReference>
<evidence type="ECO:0000259" key="5">
    <source>
        <dbReference type="SMART" id="SM01005"/>
    </source>
</evidence>
<feature type="binding site" evidence="4">
    <location>
        <position position="138"/>
    </location>
    <ligand>
        <name>substrate</name>
    </ligand>
</feature>
<dbReference type="PANTHER" id="PTHR30511">
    <property type="entry name" value="ALANINE RACEMASE"/>
    <property type="match status" value="1"/>
</dbReference>
<dbReference type="Gene3D" id="2.40.37.10">
    <property type="entry name" value="Lyase, Ornithine Decarboxylase, Chain A, domain 1"/>
    <property type="match status" value="1"/>
</dbReference>
<comment type="catalytic activity">
    <reaction evidence="4">
        <text>L-alanine = D-alanine</text>
        <dbReference type="Rhea" id="RHEA:20249"/>
        <dbReference type="ChEBI" id="CHEBI:57416"/>
        <dbReference type="ChEBI" id="CHEBI:57972"/>
        <dbReference type="EC" id="5.1.1.1"/>
    </reaction>
</comment>
<sequence>MNKDFREGLLQIDLGAIGDNYIQLRDRLATGSRCGAVVKADAYGLGMAEVAPALQRRGCRDFFVATQDEGEALRQLLGDDVRIVVLTGVRPGFELDCAGAGLIPTLFTLEQLREWVALCSRAGIAGPCALKVDSGMTRLGMTPEEFDQLLADPALLRSADIRLLLSHLACADEPDHPQNALQLRNFQEAAGRLRQRCPDVELSLANSSGICLGGEYHFDVVRPGSALYGVNPVPGGANPMRAVVELRLPVLQKRRLGTGRSVGYGATQQAAAGSWLATARGGYADGILRAQGGRGCGWACGRRLPMVGRVSMDSAVYDIGALSEVERDGLESIELLNREITVDEMAGYAGTIGYEILTSLGHRYGRRYLGS</sequence>
<feature type="active site" description="Proton acceptor; specific for L-alanine" evidence="4">
    <location>
        <position position="264"/>
    </location>
</feature>
<feature type="domain" description="Alanine racemase C-terminal" evidence="5">
    <location>
        <begin position="243"/>
        <end position="369"/>
    </location>
</feature>
<dbReference type="SUPFAM" id="SSF51419">
    <property type="entry name" value="PLP-binding barrel"/>
    <property type="match status" value="1"/>
</dbReference>
<comment type="caution">
    <text evidence="6">The sequence shown here is derived from an EMBL/GenBank/DDBJ whole genome shotgun (WGS) entry which is preliminary data.</text>
</comment>
<dbReference type="CDD" id="cd00430">
    <property type="entry name" value="PLPDE_III_AR"/>
    <property type="match status" value="1"/>
</dbReference>
<feature type="modified residue" description="N6-(pyridoxal phosphate)lysine" evidence="4">
    <location>
        <position position="39"/>
    </location>
</feature>
<dbReference type="RefSeq" id="WP_377535396.1">
    <property type="nucleotide sequence ID" value="NZ_JAPIVK010000061.1"/>
</dbReference>
<keyword evidence="3 4" id="KW-0413">Isomerase</keyword>
<dbReference type="InterPro" id="IPR009006">
    <property type="entry name" value="Ala_racemase/Decarboxylase_C"/>
</dbReference>
<evidence type="ECO:0000313" key="7">
    <source>
        <dbReference type="Proteomes" id="UP001597425"/>
    </source>
</evidence>
<protein>
    <recommendedName>
        <fullName evidence="4">Alanine racemase</fullName>
        <ecNumber evidence="4">5.1.1.1</ecNumber>
    </recommendedName>
</protein>
<evidence type="ECO:0000256" key="2">
    <source>
        <dbReference type="ARBA" id="ARBA00022898"/>
    </source>
</evidence>
<evidence type="ECO:0000313" key="6">
    <source>
        <dbReference type="EMBL" id="MFD2308893.1"/>
    </source>
</evidence>
<evidence type="ECO:0000256" key="3">
    <source>
        <dbReference type="ARBA" id="ARBA00023235"/>
    </source>
</evidence>
<dbReference type="EC" id="5.1.1.1" evidence="4"/>